<sequence length="283" mass="32926">MNNHELSKEWLAQLPFDNISDCHPVSGGDINLAYQIIADGTKYFIKVQPHHPAKYFEHEILGLKEIGKVANVPTPIANGEINGDAYLILNWLDSGYGDQYTLGQEVAKMHQQTSEEFGFKDNHQTKVLVKNNHWNPSWRDFYINQRLKPEVSAAVKNGCWNQWRQAHFDQMVAKFDNYYSKHEIKPSLLHGDLWAGNFMFDDQHKPYLIDPDCVYGDREFDLAMTTVFGGFDEQFYQGYNDTYPMEPGINDRLPWYRFYYLCMHLILFGETYGPAVDNILGKY</sequence>
<evidence type="ECO:0000256" key="1">
    <source>
        <dbReference type="PIRNR" id="PIRNR006221"/>
    </source>
</evidence>
<dbReference type="AlphaFoldDB" id="A0A9E2KST2"/>
<dbReference type="PIRSF" id="PIRSF006221">
    <property type="entry name" value="Ketosamine-3-kinase"/>
    <property type="match status" value="1"/>
</dbReference>
<dbReference type="Gene3D" id="3.30.200.20">
    <property type="entry name" value="Phosphorylase Kinase, domain 1"/>
    <property type="match status" value="1"/>
</dbReference>
<gene>
    <name evidence="2" type="ORF">H9843_00710</name>
</gene>
<dbReference type="SUPFAM" id="SSF56112">
    <property type="entry name" value="Protein kinase-like (PK-like)"/>
    <property type="match status" value="1"/>
</dbReference>
<dbReference type="EMBL" id="JAHLFK010000004">
    <property type="protein sequence ID" value="MBU3829419.1"/>
    <property type="molecule type" value="Genomic_DNA"/>
</dbReference>
<accession>A0A9E2KST2</accession>
<dbReference type="Proteomes" id="UP000824180">
    <property type="component" value="Unassembled WGS sequence"/>
</dbReference>
<dbReference type="InterPro" id="IPR011009">
    <property type="entry name" value="Kinase-like_dom_sf"/>
</dbReference>
<dbReference type="PANTHER" id="PTHR12149:SF8">
    <property type="entry name" value="PROTEIN-RIBULOSAMINE 3-KINASE"/>
    <property type="match status" value="1"/>
</dbReference>
<comment type="similarity">
    <text evidence="1">Belongs to the fructosamine kinase family.</text>
</comment>
<organism evidence="2 3">
    <name type="scientific">Candidatus Limosilactobacillus merdavium</name>
    <dbReference type="NCBI Taxonomy" id="2838651"/>
    <lineage>
        <taxon>Bacteria</taxon>
        <taxon>Bacillati</taxon>
        <taxon>Bacillota</taxon>
        <taxon>Bacilli</taxon>
        <taxon>Lactobacillales</taxon>
        <taxon>Lactobacillaceae</taxon>
        <taxon>Limosilactobacillus</taxon>
    </lineage>
</organism>
<dbReference type="InterPro" id="IPR016477">
    <property type="entry name" value="Fructo-/Ketosamine-3-kinase"/>
</dbReference>
<keyword evidence="1 2" id="KW-0418">Kinase</keyword>
<reference evidence="2" key="1">
    <citation type="journal article" date="2021" name="PeerJ">
        <title>Extensive microbial diversity within the chicken gut microbiome revealed by metagenomics and culture.</title>
        <authorList>
            <person name="Gilroy R."/>
            <person name="Ravi A."/>
            <person name="Getino M."/>
            <person name="Pursley I."/>
            <person name="Horton D.L."/>
            <person name="Alikhan N.F."/>
            <person name="Baker D."/>
            <person name="Gharbi K."/>
            <person name="Hall N."/>
            <person name="Watson M."/>
            <person name="Adriaenssens E.M."/>
            <person name="Foster-Nyarko E."/>
            <person name="Jarju S."/>
            <person name="Secka A."/>
            <person name="Antonio M."/>
            <person name="Oren A."/>
            <person name="Chaudhuri R.R."/>
            <person name="La Ragione R."/>
            <person name="Hildebrand F."/>
            <person name="Pallen M.J."/>
        </authorList>
    </citation>
    <scope>NUCLEOTIDE SEQUENCE</scope>
    <source>
        <strain evidence="2">876</strain>
    </source>
</reference>
<comment type="caution">
    <text evidence="2">The sequence shown here is derived from an EMBL/GenBank/DDBJ whole genome shotgun (WGS) entry which is preliminary data.</text>
</comment>
<protein>
    <submittedName>
        <fullName evidence="2">Fructosamine kinase family protein</fullName>
    </submittedName>
</protein>
<proteinExistence type="inferred from homology"/>
<keyword evidence="1" id="KW-0808">Transferase</keyword>
<evidence type="ECO:0000313" key="2">
    <source>
        <dbReference type="EMBL" id="MBU3829419.1"/>
    </source>
</evidence>
<dbReference type="Gene3D" id="3.90.1200.10">
    <property type="match status" value="1"/>
</dbReference>
<name>A0A9E2KST2_9LACO</name>
<dbReference type="GO" id="GO:0016301">
    <property type="term" value="F:kinase activity"/>
    <property type="evidence" value="ECO:0007669"/>
    <property type="project" value="UniProtKB-UniRule"/>
</dbReference>
<dbReference type="Pfam" id="PF03881">
    <property type="entry name" value="Fructosamin_kin"/>
    <property type="match status" value="1"/>
</dbReference>
<evidence type="ECO:0000313" key="3">
    <source>
        <dbReference type="Proteomes" id="UP000824180"/>
    </source>
</evidence>
<reference evidence="2" key="2">
    <citation type="submission" date="2021-04" db="EMBL/GenBank/DDBJ databases">
        <authorList>
            <person name="Gilroy R."/>
        </authorList>
    </citation>
    <scope>NUCLEOTIDE SEQUENCE</scope>
    <source>
        <strain evidence="2">876</strain>
    </source>
</reference>
<dbReference type="PANTHER" id="PTHR12149">
    <property type="entry name" value="FRUCTOSAMINE 3 KINASE-RELATED PROTEIN"/>
    <property type="match status" value="1"/>
</dbReference>